<sequence>MLPTRFFHAETLADLGIDEDVFETLHAIGIAPLCYTTHGLYPDLARQVLATATITYEDSNAPSYANCSFSFMAMERTAPCPSTSSMRSMRQRWRKSSLLLTPFGIALRMGTLHSERLTSRRSGTRRFVSLQRSSQTSCSLKISPRRSPTGSCKPCTLVLRMKSELLGPAFQFKRSKRTPVSTS</sequence>
<accession>A0ABQ7ETV8</accession>
<organism evidence="1 2">
    <name type="scientific">Brassica cretica</name>
    <name type="common">Mustard</name>
    <dbReference type="NCBI Taxonomy" id="69181"/>
    <lineage>
        <taxon>Eukaryota</taxon>
        <taxon>Viridiplantae</taxon>
        <taxon>Streptophyta</taxon>
        <taxon>Embryophyta</taxon>
        <taxon>Tracheophyta</taxon>
        <taxon>Spermatophyta</taxon>
        <taxon>Magnoliopsida</taxon>
        <taxon>eudicotyledons</taxon>
        <taxon>Gunneridae</taxon>
        <taxon>Pentapetalae</taxon>
        <taxon>rosids</taxon>
        <taxon>malvids</taxon>
        <taxon>Brassicales</taxon>
        <taxon>Brassicaceae</taxon>
        <taxon>Brassiceae</taxon>
        <taxon>Brassica</taxon>
    </lineage>
</organism>
<keyword evidence="2" id="KW-1185">Reference proteome</keyword>
<gene>
    <name evidence="1" type="ORF">DY000_02048952</name>
</gene>
<evidence type="ECO:0000313" key="1">
    <source>
        <dbReference type="EMBL" id="KAF3607093.1"/>
    </source>
</evidence>
<proteinExistence type="predicted"/>
<dbReference type="Proteomes" id="UP000266723">
    <property type="component" value="Unassembled WGS sequence"/>
</dbReference>
<comment type="caution">
    <text evidence="1">The sequence shown here is derived from an EMBL/GenBank/DDBJ whole genome shotgun (WGS) entry which is preliminary data.</text>
</comment>
<protein>
    <submittedName>
        <fullName evidence="1">Uncharacterized protein</fullName>
    </submittedName>
</protein>
<name>A0ABQ7ETV8_BRACR</name>
<reference evidence="1 2" key="1">
    <citation type="journal article" date="2020" name="BMC Genomics">
        <title>Intraspecific diversification of the crop wild relative Brassica cretica Lam. using demographic model selection.</title>
        <authorList>
            <person name="Kioukis A."/>
            <person name="Michalopoulou V.A."/>
            <person name="Briers L."/>
            <person name="Pirintsos S."/>
            <person name="Studholme D.J."/>
            <person name="Pavlidis P."/>
            <person name="Sarris P.F."/>
        </authorList>
    </citation>
    <scope>NUCLEOTIDE SEQUENCE [LARGE SCALE GENOMIC DNA]</scope>
    <source>
        <strain evidence="2">cv. PFS-1207/04</strain>
    </source>
</reference>
<evidence type="ECO:0000313" key="2">
    <source>
        <dbReference type="Proteomes" id="UP000266723"/>
    </source>
</evidence>
<dbReference type="EMBL" id="QGKV02000297">
    <property type="protein sequence ID" value="KAF3607093.1"/>
    <property type="molecule type" value="Genomic_DNA"/>
</dbReference>